<evidence type="ECO:0000256" key="7">
    <source>
        <dbReference type="ARBA" id="ARBA00023295"/>
    </source>
</evidence>
<dbReference type="InterPro" id="IPR036962">
    <property type="entry name" value="Glyco_hydro_3_N_sf"/>
</dbReference>
<dbReference type="PANTHER" id="PTHR30620:SF117">
    <property type="entry name" value="BETA-1,4-XYLOSIDASE (EUROFUNG)"/>
    <property type="match status" value="1"/>
</dbReference>
<evidence type="ECO:0000256" key="4">
    <source>
        <dbReference type="ARBA" id="ARBA00022801"/>
    </source>
</evidence>
<dbReference type="Proteomes" id="UP000480548">
    <property type="component" value="Unassembled WGS sequence"/>
</dbReference>
<comment type="catalytic activity">
    <reaction evidence="1">
        <text>Hydrolysis of terminal, non-reducing beta-D-glucosyl residues with release of beta-D-glucose.</text>
        <dbReference type="EC" id="3.2.1.21"/>
    </reaction>
</comment>
<evidence type="ECO:0000313" key="11">
    <source>
        <dbReference type="EMBL" id="KAF3146031.1"/>
    </source>
</evidence>
<dbReference type="InterPro" id="IPR036881">
    <property type="entry name" value="Glyco_hydro_3_C_sf"/>
</dbReference>
<dbReference type="PRINTS" id="PR00133">
    <property type="entry name" value="GLHYDRLASE3"/>
</dbReference>
<evidence type="ECO:0000256" key="8">
    <source>
        <dbReference type="ARBA" id="ARBA00023326"/>
    </source>
</evidence>
<dbReference type="SUPFAM" id="SSF51445">
    <property type="entry name" value="(Trans)glycosidases"/>
    <property type="match status" value="1"/>
</dbReference>
<keyword evidence="4" id="KW-0378">Hydrolase</keyword>
<dbReference type="EMBL" id="WIQZ01000003">
    <property type="protein sequence ID" value="KAF3146031.1"/>
    <property type="molecule type" value="Genomic_DNA"/>
</dbReference>
<dbReference type="GO" id="GO:0008422">
    <property type="term" value="F:beta-glucosidase activity"/>
    <property type="evidence" value="ECO:0007669"/>
    <property type="project" value="UniProtKB-EC"/>
</dbReference>
<dbReference type="InterPro" id="IPR026891">
    <property type="entry name" value="Fn3-like"/>
</dbReference>
<dbReference type="FunFam" id="3.40.50.1700:FF:000009">
    <property type="entry name" value="Periplasmic beta-glucosidase"/>
    <property type="match status" value="1"/>
</dbReference>
<evidence type="ECO:0000256" key="6">
    <source>
        <dbReference type="ARBA" id="ARBA00023277"/>
    </source>
</evidence>
<sequence>MRISTLTGGLLLAATPLVFAASPSDPVKNAIYKDPKASVEDRVADLVSRMTLDEKIGQLMQEWVEQGTDSWVLGDMSNWLNINTGAYNRTGLEVNFEYKQGSFYVGFPILWSWMLDNVKRGQQYLVEETRLGIPAFVQTEGLHGFLLPNATIFNSPIGFGCSFNPELVQKAADVIAKEAAAFGVNQLFAPVSDLARELRFGRVEECNSEDSFLAAEISTALIKGFQNRGVAAMLKHFVGASGPEGGVNTAPVHGGERELRTTWLHAFKKPIVEGGAVAIMSGYTAYDGVPTVADHHVLTDILRNEWGYKYYVMSDAGATDRLADAFKICPPKNTQAGRECITKKILEAGNDVEMGGGSFNFRSITNLTKNGQLDIAVVDTAVARQLRAKFAIGLFENPYASVPTSQVNRTVHTERNLAVARELDRESIVLLENHDKALPISKSAKVAVIGPMAHGFMNYGDYVPFQSSQRGVTPYDGIKAAIGANNVVYAKGCERWSNDDSGFPEAIAAAESADIAVVVVGTWSRDQNELWQGLNATTGEHVDVHSLNLVGAQRKLVRAIADTGKPTVVVFSSGKPITEDWIANSTSALVQQFYPSEQGGHALADVLFGDYNPSGKLSVSFPHDVGTTPSYYDYLNSGRSWPDPGKEYENGTLVFGHNYVLNNPVPWYHFGFGRSYTTFKFSNIKLNKKTVGYTEAQKDGTITAIVDVTNTGDREGQEVIQIYIRDLVSSVVQPNQLLKGFKKVNLKPGETKNVRVKIDVSDLGVWGLGMKYEVERGEFEVAVGSSAVDIHGTAIFEVV</sequence>
<dbReference type="AlphaFoldDB" id="A0A7C8NVY9"/>
<reference evidence="11 12" key="1">
    <citation type="submission" date="2019-06" db="EMBL/GenBank/DDBJ databases">
        <authorList>
            <person name="Palmer J.M."/>
        </authorList>
    </citation>
    <scope>NUCLEOTIDE SEQUENCE [LARGE SCALE GENOMIC DNA]</scope>
    <source>
        <strain evidence="11 12">TWF703</strain>
    </source>
</reference>
<dbReference type="InterPro" id="IPR013783">
    <property type="entry name" value="Ig-like_fold"/>
</dbReference>
<keyword evidence="8" id="KW-0624">Polysaccharide degradation</keyword>
<name>A0A7C8NVY9_ORBOL</name>
<evidence type="ECO:0000256" key="9">
    <source>
        <dbReference type="SAM" id="SignalP"/>
    </source>
</evidence>
<dbReference type="Pfam" id="PF01915">
    <property type="entry name" value="Glyco_hydro_3_C"/>
    <property type="match status" value="1"/>
</dbReference>
<dbReference type="InterPro" id="IPR001764">
    <property type="entry name" value="Glyco_hydro_3_N"/>
</dbReference>
<dbReference type="Gene3D" id="3.20.20.300">
    <property type="entry name" value="Glycoside hydrolase, family 3, N-terminal domain"/>
    <property type="match status" value="1"/>
</dbReference>
<comment type="similarity">
    <text evidence="2">Belongs to the glycosyl hydrolase 3 family.</text>
</comment>
<keyword evidence="5" id="KW-0325">Glycoprotein</keyword>
<evidence type="ECO:0000259" key="10">
    <source>
        <dbReference type="SMART" id="SM01217"/>
    </source>
</evidence>
<comment type="caution">
    <text evidence="11">The sequence shown here is derived from an EMBL/GenBank/DDBJ whole genome shotgun (WGS) entry which is preliminary data.</text>
</comment>
<feature type="chain" id="PRO_5028971346" description="beta-glucosidase" evidence="9">
    <location>
        <begin position="21"/>
        <end position="799"/>
    </location>
</feature>
<gene>
    <name evidence="11" type="ORF">TWF703_005576</name>
</gene>
<feature type="domain" description="Fibronectin type III-like" evidence="10">
    <location>
        <begin position="718"/>
        <end position="787"/>
    </location>
</feature>
<organism evidence="11 12">
    <name type="scientific">Orbilia oligospora</name>
    <name type="common">Nematode-trapping fungus</name>
    <name type="synonym">Arthrobotrys oligospora</name>
    <dbReference type="NCBI Taxonomy" id="2813651"/>
    <lineage>
        <taxon>Eukaryota</taxon>
        <taxon>Fungi</taxon>
        <taxon>Dikarya</taxon>
        <taxon>Ascomycota</taxon>
        <taxon>Pezizomycotina</taxon>
        <taxon>Orbiliomycetes</taxon>
        <taxon>Orbiliales</taxon>
        <taxon>Orbiliaceae</taxon>
        <taxon>Orbilia</taxon>
    </lineage>
</organism>
<dbReference type="Gene3D" id="3.40.50.1700">
    <property type="entry name" value="Glycoside hydrolase family 3 C-terminal domain"/>
    <property type="match status" value="1"/>
</dbReference>
<keyword evidence="7" id="KW-0326">Glycosidase</keyword>
<evidence type="ECO:0000256" key="1">
    <source>
        <dbReference type="ARBA" id="ARBA00000448"/>
    </source>
</evidence>
<proteinExistence type="inferred from homology"/>
<evidence type="ECO:0000256" key="3">
    <source>
        <dbReference type="ARBA" id="ARBA00012744"/>
    </source>
</evidence>
<accession>A0A7C8NVY9</accession>
<dbReference type="InterPro" id="IPR002772">
    <property type="entry name" value="Glyco_hydro_3_C"/>
</dbReference>
<dbReference type="SMART" id="SM01217">
    <property type="entry name" value="Fn3_like"/>
    <property type="match status" value="1"/>
</dbReference>
<keyword evidence="6" id="KW-0119">Carbohydrate metabolism</keyword>
<dbReference type="SUPFAM" id="SSF52279">
    <property type="entry name" value="Beta-D-glucan exohydrolase, C-terminal domain"/>
    <property type="match status" value="1"/>
</dbReference>
<dbReference type="FunFam" id="2.60.40.10:FF:000495">
    <property type="entry name" value="Periplasmic beta-glucosidase"/>
    <property type="match status" value="1"/>
</dbReference>
<feature type="signal peptide" evidence="9">
    <location>
        <begin position="1"/>
        <end position="20"/>
    </location>
</feature>
<dbReference type="InterPro" id="IPR017853">
    <property type="entry name" value="GH"/>
</dbReference>
<keyword evidence="9" id="KW-0732">Signal</keyword>
<evidence type="ECO:0000313" key="12">
    <source>
        <dbReference type="Proteomes" id="UP000480548"/>
    </source>
</evidence>
<dbReference type="Pfam" id="PF14310">
    <property type="entry name" value="Fn3-like"/>
    <property type="match status" value="1"/>
</dbReference>
<dbReference type="PANTHER" id="PTHR30620">
    <property type="entry name" value="PERIPLASMIC BETA-GLUCOSIDASE-RELATED"/>
    <property type="match status" value="1"/>
</dbReference>
<evidence type="ECO:0000256" key="5">
    <source>
        <dbReference type="ARBA" id="ARBA00023180"/>
    </source>
</evidence>
<dbReference type="InterPro" id="IPR051915">
    <property type="entry name" value="Cellulose_Degrad_GH3"/>
</dbReference>
<dbReference type="Pfam" id="PF00933">
    <property type="entry name" value="Glyco_hydro_3"/>
    <property type="match status" value="1"/>
</dbReference>
<evidence type="ECO:0000256" key="2">
    <source>
        <dbReference type="ARBA" id="ARBA00005336"/>
    </source>
</evidence>
<dbReference type="Gene3D" id="2.60.40.10">
    <property type="entry name" value="Immunoglobulins"/>
    <property type="match status" value="1"/>
</dbReference>
<dbReference type="EC" id="3.2.1.21" evidence="3"/>
<protein>
    <recommendedName>
        <fullName evidence="3">beta-glucosidase</fullName>
        <ecNumber evidence="3">3.2.1.21</ecNumber>
    </recommendedName>
</protein>
<dbReference type="GO" id="GO:0009251">
    <property type="term" value="P:glucan catabolic process"/>
    <property type="evidence" value="ECO:0007669"/>
    <property type="project" value="TreeGrafter"/>
</dbReference>